<evidence type="ECO:0000259" key="1">
    <source>
        <dbReference type="SMART" id="SM00306"/>
    </source>
</evidence>
<dbReference type="InterPro" id="IPR003587">
    <property type="entry name" value="Hint_dom_N"/>
</dbReference>
<dbReference type="RefSeq" id="WP_094019622.1">
    <property type="nucleotide sequence ID" value="NZ_FXYF01000002.1"/>
</dbReference>
<protein>
    <recommendedName>
        <fullName evidence="1">Hint domain-containing protein</fullName>
    </recommendedName>
</protein>
<dbReference type="InterPro" id="IPR036844">
    <property type="entry name" value="Hint_dom_sf"/>
</dbReference>
<dbReference type="AlphaFoldDB" id="A0A238JZX2"/>
<sequence length="338" mass="36477">MPQTDPSRATHSLQVYRADALRVVNGANQGDPISFAEELVHDDVYRLSPLAALSPLGVVTGAAPPFRIAPGSALGTPGADLHLDCCVTFMSGDGQTTEALVLVETDAEGDAAQVFLQPLAPMHARADYVLVGVDTESALQRYAQVACVSFTAGTMITLASGAQRAVEELSVGDRILTRDDGPQPIRWIGHQTLRAVGAFAPICIREGVLNNTRDLLVSPDHRLFIYQRRDHLGAGRSELLVRARHLVNGDSVARREGGFVDYYQMLFDTHQIIYAEGIAAESMLVDTRTRAALPKELDSELADLLPGHRRSDPSALEVEEHLLSRPDAADLLRKSSGG</sequence>
<keyword evidence="3" id="KW-1185">Reference proteome</keyword>
<reference evidence="2 3" key="1">
    <citation type="submission" date="2017-05" db="EMBL/GenBank/DDBJ databases">
        <authorList>
            <person name="Song R."/>
            <person name="Chenine A.L."/>
            <person name="Ruprecht R.M."/>
        </authorList>
    </citation>
    <scope>NUCLEOTIDE SEQUENCE [LARGE SCALE GENOMIC DNA]</scope>
    <source>
        <strain evidence="2 3">CECT 8898</strain>
    </source>
</reference>
<evidence type="ECO:0000313" key="3">
    <source>
        <dbReference type="Proteomes" id="UP000207598"/>
    </source>
</evidence>
<dbReference type="CDD" id="cd00081">
    <property type="entry name" value="Hint"/>
    <property type="match status" value="1"/>
</dbReference>
<evidence type="ECO:0000313" key="2">
    <source>
        <dbReference type="EMBL" id="SMX36053.1"/>
    </source>
</evidence>
<dbReference type="OrthoDB" id="6305173at2"/>
<gene>
    <name evidence="2" type="ORF">MAA8898_00736</name>
</gene>
<proteinExistence type="predicted"/>
<dbReference type="InterPro" id="IPR028992">
    <property type="entry name" value="Hedgehog/Intein_dom"/>
</dbReference>
<dbReference type="EMBL" id="FXYF01000002">
    <property type="protein sequence ID" value="SMX36053.1"/>
    <property type="molecule type" value="Genomic_DNA"/>
</dbReference>
<dbReference type="SUPFAM" id="SSF51294">
    <property type="entry name" value="Hedgehog/intein (Hint) domain"/>
    <property type="match status" value="1"/>
</dbReference>
<dbReference type="Proteomes" id="UP000207598">
    <property type="component" value="Unassembled WGS sequence"/>
</dbReference>
<name>A0A238JZX2_9RHOB</name>
<dbReference type="Pfam" id="PF13403">
    <property type="entry name" value="Hint_2"/>
    <property type="match status" value="1"/>
</dbReference>
<accession>A0A238JZX2</accession>
<organism evidence="2 3">
    <name type="scientific">Maliponia aquimaris</name>
    <dbReference type="NCBI Taxonomy" id="1673631"/>
    <lineage>
        <taxon>Bacteria</taxon>
        <taxon>Pseudomonadati</taxon>
        <taxon>Pseudomonadota</taxon>
        <taxon>Alphaproteobacteria</taxon>
        <taxon>Rhodobacterales</taxon>
        <taxon>Paracoccaceae</taxon>
        <taxon>Maliponia</taxon>
    </lineage>
</organism>
<feature type="domain" description="Hint" evidence="1">
    <location>
        <begin position="147"/>
        <end position="256"/>
    </location>
</feature>
<dbReference type="Gene3D" id="2.170.16.10">
    <property type="entry name" value="Hedgehog/Intein (Hint) domain"/>
    <property type="match status" value="1"/>
</dbReference>
<dbReference type="SMART" id="SM00306">
    <property type="entry name" value="HintN"/>
    <property type="match status" value="1"/>
</dbReference>